<keyword evidence="1" id="KW-0472">Membrane</keyword>
<protein>
    <submittedName>
        <fullName evidence="3">SAF domain-containing protein</fullName>
    </submittedName>
</protein>
<dbReference type="EMBL" id="CP119317">
    <property type="protein sequence ID" value="WEK55177.1"/>
    <property type="molecule type" value="Genomic_DNA"/>
</dbReference>
<evidence type="ECO:0000259" key="2">
    <source>
        <dbReference type="SMART" id="SM00858"/>
    </source>
</evidence>
<sequence>MLAFFFCLIMNNRGDEVNRRRQFTISLTAAVLAGVLVYGVYLLQLRQLQQEEMIEVWVPKQFIATGTMITSEHLRTMFIPRSVVTIEMVTDVAEVVGLEAAAPLGEGEPLLLWKLDKYRLLPNREQSTFQIPKEYVKSISNGIRAGDQVLVFVSDKDALSKRLFSEAIVVAAVKTAANLEIDNPKNPNLLNMVNDNEEGMYASRRDANGTIDVINLNLTESQWLELDSICKAGTAKLVISFQASTSEGEGRR</sequence>
<feature type="domain" description="SAF" evidence="2">
    <location>
        <begin position="54"/>
        <end position="116"/>
    </location>
</feature>
<keyword evidence="1" id="KW-0812">Transmembrane</keyword>
<evidence type="ECO:0000313" key="3">
    <source>
        <dbReference type="EMBL" id="WEK55177.1"/>
    </source>
</evidence>
<name>A0AA95JDP0_9BACL</name>
<evidence type="ECO:0000256" key="1">
    <source>
        <dbReference type="SAM" id="Phobius"/>
    </source>
</evidence>
<dbReference type="Gene3D" id="3.90.1210.10">
    <property type="entry name" value="Antifreeze-like/N-acetylneuraminic acid synthase C-terminal domain"/>
    <property type="match status" value="1"/>
</dbReference>
<keyword evidence="4" id="KW-1185">Reference proteome</keyword>
<dbReference type="InterPro" id="IPR013974">
    <property type="entry name" value="SAF"/>
</dbReference>
<dbReference type="CDD" id="cd11614">
    <property type="entry name" value="SAF_CpaB_FlgA_like"/>
    <property type="match status" value="1"/>
</dbReference>
<reference evidence="3" key="1">
    <citation type="submission" date="2023-03" db="EMBL/GenBank/DDBJ databases">
        <title>Andean soil-derived lignocellulolytic bacterial consortium as a source of novel taxa and putative plastic-active enzymes.</title>
        <authorList>
            <person name="Diaz-Garcia L."/>
            <person name="Chuvochina M."/>
            <person name="Feuerriegel G."/>
            <person name="Bunk B."/>
            <person name="Sproer C."/>
            <person name="Streit W.R."/>
            <person name="Rodriguez L.M."/>
            <person name="Overmann J."/>
            <person name="Jimenez D.J."/>
        </authorList>
    </citation>
    <scope>NUCLEOTIDE SEQUENCE</scope>
    <source>
        <strain evidence="3">MAG 2441</strain>
    </source>
</reference>
<evidence type="ECO:0000313" key="4">
    <source>
        <dbReference type="Proteomes" id="UP001178662"/>
    </source>
</evidence>
<dbReference type="AlphaFoldDB" id="A0AA95JDP0"/>
<organism evidence="3 4">
    <name type="scientific">Candidatus Cohnella colombiensis</name>
    <dbReference type="NCBI Taxonomy" id="3121368"/>
    <lineage>
        <taxon>Bacteria</taxon>
        <taxon>Bacillati</taxon>
        <taxon>Bacillota</taxon>
        <taxon>Bacilli</taxon>
        <taxon>Bacillales</taxon>
        <taxon>Paenibacillaceae</taxon>
        <taxon>Cohnella</taxon>
    </lineage>
</organism>
<gene>
    <name evidence="3" type="ORF">P0Y55_03680</name>
</gene>
<proteinExistence type="predicted"/>
<keyword evidence="1" id="KW-1133">Transmembrane helix</keyword>
<dbReference type="Pfam" id="PF08666">
    <property type="entry name" value="SAF"/>
    <property type="match status" value="1"/>
</dbReference>
<dbReference type="Proteomes" id="UP001178662">
    <property type="component" value="Chromosome"/>
</dbReference>
<accession>A0AA95JDP0</accession>
<dbReference type="SMART" id="SM00858">
    <property type="entry name" value="SAF"/>
    <property type="match status" value="1"/>
</dbReference>
<feature type="transmembrane region" description="Helical" evidence="1">
    <location>
        <begin position="24"/>
        <end position="43"/>
    </location>
</feature>